<proteinExistence type="predicted"/>
<feature type="non-terminal residue" evidence="1">
    <location>
        <position position="1"/>
    </location>
</feature>
<reference evidence="1 2" key="1">
    <citation type="submission" date="2021-05" db="EMBL/GenBank/DDBJ databases">
        <title>Genome Assembly of Synthetic Allotetraploid Brassica napus Reveals Homoeologous Exchanges between Subgenomes.</title>
        <authorList>
            <person name="Davis J.T."/>
        </authorList>
    </citation>
    <scope>NUCLEOTIDE SEQUENCE [LARGE SCALE GENOMIC DNA]</scope>
    <source>
        <strain evidence="2">cv. Da-Ae</strain>
        <tissue evidence="1">Seedling</tissue>
    </source>
</reference>
<keyword evidence="2" id="KW-1185">Reference proteome</keyword>
<feature type="non-terminal residue" evidence="1">
    <location>
        <position position="616"/>
    </location>
</feature>
<evidence type="ECO:0008006" key="3">
    <source>
        <dbReference type="Google" id="ProtNLM"/>
    </source>
</evidence>
<organism evidence="1 2">
    <name type="scientific">Brassica napus</name>
    <name type="common">Rape</name>
    <dbReference type="NCBI Taxonomy" id="3708"/>
    <lineage>
        <taxon>Eukaryota</taxon>
        <taxon>Viridiplantae</taxon>
        <taxon>Streptophyta</taxon>
        <taxon>Embryophyta</taxon>
        <taxon>Tracheophyta</taxon>
        <taxon>Spermatophyta</taxon>
        <taxon>Magnoliopsida</taxon>
        <taxon>eudicotyledons</taxon>
        <taxon>Gunneridae</taxon>
        <taxon>Pentapetalae</taxon>
        <taxon>rosids</taxon>
        <taxon>malvids</taxon>
        <taxon>Brassicales</taxon>
        <taxon>Brassicaceae</taxon>
        <taxon>Brassiceae</taxon>
        <taxon>Brassica</taxon>
    </lineage>
</organism>
<name>A0ABQ7ZDJ2_BRANA</name>
<protein>
    <recommendedName>
        <fullName evidence="3">DUF4283 domain-containing protein</fullName>
    </recommendedName>
</protein>
<accession>A0ABQ7ZDJ2</accession>
<dbReference type="Gene3D" id="3.60.10.10">
    <property type="entry name" value="Endonuclease/exonuclease/phosphatase"/>
    <property type="match status" value="1"/>
</dbReference>
<dbReference type="InterPro" id="IPR036691">
    <property type="entry name" value="Endo/exonu/phosph_ase_sf"/>
</dbReference>
<sequence>FNRVVFPWKPQRRNLRTQRNLQEVVAKKEGFPALKRTLGEGNKARVSYSDALVDGSPRSEEYPKFVVKDGVEEVEIPTSLMEEVEPLWNNFIVGYFTNDVPHIGSNSLNRIWASLLKKAKIDVQFIGKTMDAWIRNRILKRKFWHISDVPLMLGEWTQRLLAPLLTSMQCRYALGKTPSKIVTKLMEELDSISRKASLSGECVPKVADDQTTVLKLSPENTLWSLVSEKKNNSVSPIKVHRFSNGCVSPMVLQDIQEEGEIDEEEDDSEVVEEVGYAIPNEKVVADVAHIVGKSSGFSHKQGSTQRAKRAIANSKDLVQVVTQQEKAHSQPKKEALMSSIFAWNICGFNMPRKQKAVRFWIQAAKLSFGCLLETKVQEENFKRIFDVTFPGWSCDFGLLVRCGGGHSALYECANYYGLGELQGYMRNFLMLFHICFKLYYGEMRVTGGSVMGDRNAWSIQCDINVALSSMEHSCLMEIVDRVWNETAPLYHSLSALQIFQDKLKGLKSEMCGLNRDMFGDLPGRVKQAYDDLCVKHTEVMQNPQKSTFEEISDAWEHWHHTLSIEDQECSGWSHIVENVRNTIRRIVTEDGRILTPPSEIKLEIAAHFKSFLNDSS</sequence>
<evidence type="ECO:0000313" key="2">
    <source>
        <dbReference type="Proteomes" id="UP000824890"/>
    </source>
</evidence>
<gene>
    <name evidence="1" type="ORF">HID58_065686</name>
</gene>
<evidence type="ECO:0000313" key="1">
    <source>
        <dbReference type="EMBL" id="KAH0878292.1"/>
    </source>
</evidence>
<dbReference type="EMBL" id="JAGKQM010000015">
    <property type="protein sequence ID" value="KAH0878292.1"/>
    <property type="molecule type" value="Genomic_DNA"/>
</dbReference>
<dbReference type="Proteomes" id="UP000824890">
    <property type="component" value="Unassembled WGS sequence"/>
</dbReference>
<comment type="caution">
    <text evidence="1">The sequence shown here is derived from an EMBL/GenBank/DDBJ whole genome shotgun (WGS) entry which is preliminary data.</text>
</comment>